<dbReference type="EMBL" id="JBEAFC010000005">
    <property type="protein sequence ID" value="KAL1555720.1"/>
    <property type="molecule type" value="Genomic_DNA"/>
</dbReference>
<proteinExistence type="predicted"/>
<dbReference type="Gene3D" id="1.10.510.10">
    <property type="entry name" value="Transferase(Phosphotransferase) domain 1"/>
    <property type="match status" value="1"/>
</dbReference>
<feature type="compositionally biased region" description="Basic and acidic residues" evidence="1">
    <location>
        <begin position="90"/>
        <end position="101"/>
    </location>
</feature>
<feature type="compositionally biased region" description="Polar residues" evidence="1">
    <location>
        <begin position="71"/>
        <end position="81"/>
    </location>
</feature>
<dbReference type="SUPFAM" id="SSF56112">
    <property type="entry name" value="Protein kinase-like (PK-like)"/>
    <property type="match status" value="1"/>
</dbReference>
<protein>
    <submittedName>
        <fullName evidence="2">Mitogen-activated protein kinase 10-like isoform X2</fullName>
    </submittedName>
</protein>
<reference evidence="2 3" key="1">
    <citation type="submission" date="2024-06" db="EMBL/GenBank/DDBJ databases">
        <title>A chromosome level genome sequence of Diviner's sage (Salvia divinorum).</title>
        <authorList>
            <person name="Ford S.A."/>
            <person name="Ro D.-K."/>
            <person name="Ness R.W."/>
            <person name="Phillips M.A."/>
        </authorList>
    </citation>
    <scope>NUCLEOTIDE SEQUENCE [LARGE SCALE GENOMIC DNA]</scope>
    <source>
        <strain evidence="2">SAF-2024a</strain>
        <tissue evidence="2">Leaf</tissue>
    </source>
</reference>
<organism evidence="2 3">
    <name type="scientific">Salvia divinorum</name>
    <name type="common">Maria pastora</name>
    <name type="synonym">Diviner's sage</name>
    <dbReference type="NCBI Taxonomy" id="28513"/>
    <lineage>
        <taxon>Eukaryota</taxon>
        <taxon>Viridiplantae</taxon>
        <taxon>Streptophyta</taxon>
        <taxon>Embryophyta</taxon>
        <taxon>Tracheophyta</taxon>
        <taxon>Spermatophyta</taxon>
        <taxon>Magnoliopsida</taxon>
        <taxon>eudicotyledons</taxon>
        <taxon>Gunneridae</taxon>
        <taxon>Pentapetalae</taxon>
        <taxon>asterids</taxon>
        <taxon>lamiids</taxon>
        <taxon>Lamiales</taxon>
        <taxon>Lamiaceae</taxon>
        <taxon>Nepetoideae</taxon>
        <taxon>Mentheae</taxon>
        <taxon>Salviinae</taxon>
        <taxon>Salvia</taxon>
        <taxon>Salvia subgen. Calosphace</taxon>
    </lineage>
</organism>
<evidence type="ECO:0000313" key="3">
    <source>
        <dbReference type="Proteomes" id="UP001567538"/>
    </source>
</evidence>
<gene>
    <name evidence="2" type="ORF">AAHA92_11425</name>
</gene>
<evidence type="ECO:0000256" key="1">
    <source>
        <dbReference type="SAM" id="MobiDB-lite"/>
    </source>
</evidence>
<sequence>MEYYDMDFLCINNIGGLELRRRCFQPVLLAFDPNDRPTAEQALADPYFKGLAKAEREPSCQPISKMEFESSTIVHSTSVPQKDQPAVANARDRHNSEESRSKNSRGSDGLHNSLSRPPLQPPPRIAQAKPGKVVGPVLAYENPNTALSHHALPSTYSSRNDTGRMERPMGETVRDYHTTNTKQAPNCSVPAKSAPDVAIDIDHHPYFTSRAGATMLDRPDDRVIADMNLLHAKAQFGAAKVEVQRKVAVMQYAAARMYYR</sequence>
<accession>A0ABD1HGZ0</accession>
<keyword evidence="3" id="KW-1185">Reference proteome</keyword>
<evidence type="ECO:0000313" key="2">
    <source>
        <dbReference type="EMBL" id="KAL1555720.1"/>
    </source>
</evidence>
<dbReference type="Proteomes" id="UP001567538">
    <property type="component" value="Unassembled WGS sequence"/>
</dbReference>
<dbReference type="AlphaFoldDB" id="A0ABD1HGZ0"/>
<dbReference type="InterPro" id="IPR011009">
    <property type="entry name" value="Kinase-like_dom_sf"/>
</dbReference>
<feature type="region of interest" description="Disordered" evidence="1">
    <location>
        <begin position="71"/>
        <end position="129"/>
    </location>
</feature>
<name>A0ABD1HGZ0_SALDI</name>
<comment type="caution">
    <text evidence="2">The sequence shown here is derived from an EMBL/GenBank/DDBJ whole genome shotgun (WGS) entry which is preliminary data.</text>
</comment>